<feature type="transmembrane region" description="Helical" evidence="8">
    <location>
        <begin position="323"/>
        <end position="342"/>
    </location>
</feature>
<evidence type="ECO:0000256" key="5">
    <source>
        <dbReference type="ARBA" id="ARBA00022989"/>
    </source>
</evidence>
<evidence type="ECO:0000256" key="8">
    <source>
        <dbReference type="SAM" id="Phobius"/>
    </source>
</evidence>
<dbReference type="PANTHER" id="PTHR31806:SF1">
    <property type="entry name" value="PURINE-CYTOSINE PERMEASE FCY2-RELATED"/>
    <property type="match status" value="1"/>
</dbReference>
<organism evidence="9 10">
    <name type="scientific">Acidiphilium iwatense</name>
    <dbReference type="NCBI Taxonomy" id="768198"/>
    <lineage>
        <taxon>Bacteria</taxon>
        <taxon>Pseudomonadati</taxon>
        <taxon>Pseudomonadota</taxon>
        <taxon>Alphaproteobacteria</taxon>
        <taxon>Acetobacterales</taxon>
        <taxon>Acidocellaceae</taxon>
        <taxon>Acidiphilium</taxon>
    </lineage>
</organism>
<dbReference type="InterPro" id="IPR001248">
    <property type="entry name" value="Pur-cyt_permease"/>
</dbReference>
<dbReference type="Gene3D" id="1.10.4160.10">
    <property type="entry name" value="Hydantoin permease"/>
    <property type="match status" value="1"/>
</dbReference>
<protein>
    <submittedName>
        <fullName evidence="9">Cytosine permease</fullName>
    </submittedName>
</protein>
<evidence type="ECO:0000313" key="10">
    <source>
        <dbReference type="Proteomes" id="UP001521209"/>
    </source>
</evidence>
<feature type="transmembrane region" description="Helical" evidence="8">
    <location>
        <begin position="354"/>
        <end position="376"/>
    </location>
</feature>
<dbReference type="Pfam" id="PF02133">
    <property type="entry name" value="Transp_cyt_pur"/>
    <property type="match status" value="1"/>
</dbReference>
<comment type="caution">
    <text evidence="9">The sequence shown here is derived from an EMBL/GenBank/DDBJ whole genome shotgun (WGS) entry which is preliminary data.</text>
</comment>
<proteinExistence type="inferred from homology"/>
<keyword evidence="4 8" id="KW-0812">Transmembrane</keyword>
<dbReference type="PIRSF" id="PIRSF002744">
    <property type="entry name" value="Pur-cyt_permease"/>
    <property type="match status" value="1"/>
</dbReference>
<reference evidence="9 10" key="1">
    <citation type="submission" date="2022-01" db="EMBL/GenBank/DDBJ databases">
        <authorList>
            <person name="Won M."/>
            <person name="Kim S.-J."/>
            <person name="Kwon S.-W."/>
        </authorList>
    </citation>
    <scope>NUCLEOTIDE SEQUENCE [LARGE SCALE GENOMIC DNA]</scope>
    <source>
        <strain evidence="9 10">KCTC 23505</strain>
    </source>
</reference>
<keyword evidence="10" id="KW-1185">Reference proteome</keyword>
<evidence type="ECO:0000256" key="4">
    <source>
        <dbReference type="ARBA" id="ARBA00022692"/>
    </source>
</evidence>
<dbReference type="PANTHER" id="PTHR31806">
    <property type="entry name" value="PURINE-CYTOSINE PERMEASE FCY2-RELATED"/>
    <property type="match status" value="1"/>
</dbReference>
<dbReference type="RefSeq" id="WP_235706090.1">
    <property type="nucleotide sequence ID" value="NZ_JAKGBZ010000081.1"/>
</dbReference>
<feature type="transmembrane region" description="Helical" evidence="8">
    <location>
        <begin position="137"/>
        <end position="156"/>
    </location>
</feature>
<gene>
    <name evidence="9" type="ORF">L2A60_19195</name>
</gene>
<dbReference type="InterPro" id="IPR026030">
    <property type="entry name" value="Pur-cyt_permease_Fcy2/21/22"/>
</dbReference>
<name>A0ABS9E197_9PROT</name>
<evidence type="ECO:0000256" key="2">
    <source>
        <dbReference type="ARBA" id="ARBA00008974"/>
    </source>
</evidence>
<keyword evidence="3 7" id="KW-0813">Transport</keyword>
<evidence type="ECO:0000313" key="9">
    <source>
        <dbReference type="EMBL" id="MCF3948780.1"/>
    </source>
</evidence>
<dbReference type="EMBL" id="JAKGBZ010000081">
    <property type="protein sequence ID" value="MCF3948780.1"/>
    <property type="molecule type" value="Genomic_DNA"/>
</dbReference>
<evidence type="ECO:0000256" key="3">
    <source>
        <dbReference type="ARBA" id="ARBA00022448"/>
    </source>
</evidence>
<evidence type="ECO:0000256" key="7">
    <source>
        <dbReference type="PIRNR" id="PIRNR002744"/>
    </source>
</evidence>
<dbReference type="Proteomes" id="UP001521209">
    <property type="component" value="Unassembled WGS sequence"/>
</dbReference>
<feature type="transmembrane region" description="Helical" evidence="8">
    <location>
        <begin position="168"/>
        <end position="189"/>
    </location>
</feature>
<feature type="transmembrane region" description="Helical" evidence="8">
    <location>
        <begin position="243"/>
        <end position="264"/>
    </location>
</feature>
<feature type="transmembrane region" description="Helical" evidence="8">
    <location>
        <begin position="57"/>
        <end position="79"/>
    </location>
</feature>
<keyword evidence="6 7" id="KW-0472">Membrane</keyword>
<comment type="subcellular location">
    <subcellularLocation>
        <location evidence="1">Membrane</location>
        <topology evidence="1">Multi-pass membrane protein</topology>
    </subcellularLocation>
</comment>
<keyword evidence="5 8" id="KW-1133">Transmembrane helix</keyword>
<feature type="transmembrane region" description="Helical" evidence="8">
    <location>
        <begin position="397"/>
        <end position="414"/>
    </location>
</feature>
<sequence>MTATKEAPAQVEQHTIYQIPIDQRHGRARDLFTIWFGSNIMMLTIVTGALATTVFKLSFMGAIGSIALGNLVGAVFMALHAAQGPRLGVPQMVQTRGQFGSIGAVLVVAIVVVMYVGFLASNIVLGGQSLHTIAPGINQNVLISAIALISVIATIYGHDLIHVYARVLTWLSGLALLLCFGWIVFIHGLPANFLSINGYNAAGFFGMVSVGALWQIAYAPYVSDYSRYMPHDTGAKPAFWASYWGCVLGSVLPMLLGALIGLLVSNGDVVSGLTTLTGPAALAIVAIFSIGIACTNAMNLYCGVLSSITVVQTFLPDWKAGPVARGVTAIVLTSIGLAIALWSAQNFLTNYTNFILLLLYVLVPWTAVNLVDFYLVRHGDYDVASFFTHSGGVYGQFNRAAIFCYLFGIVIQIPFVSNDLYTGPIAKALDGVDISWIVGILIVSPVYYLLARKHAVPAVGLAE</sequence>
<evidence type="ECO:0000256" key="6">
    <source>
        <dbReference type="ARBA" id="ARBA00023136"/>
    </source>
</evidence>
<feature type="transmembrane region" description="Helical" evidence="8">
    <location>
        <begin position="201"/>
        <end position="222"/>
    </location>
</feature>
<comment type="similarity">
    <text evidence="2 7">Belongs to the purine-cytosine permease (2.A.39) family.</text>
</comment>
<evidence type="ECO:0000256" key="1">
    <source>
        <dbReference type="ARBA" id="ARBA00004141"/>
    </source>
</evidence>
<feature type="transmembrane region" description="Helical" evidence="8">
    <location>
        <begin position="31"/>
        <end position="51"/>
    </location>
</feature>
<feature type="transmembrane region" description="Helical" evidence="8">
    <location>
        <begin position="434"/>
        <end position="451"/>
    </location>
</feature>
<feature type="transmembrane region" description="Helical" evidence="8">
    <location>
        <begin position="99"/>
        <end position="125"/>
    </location>
</feature>
<feature type="transmembrane region" description="Helical" evidence="8">
    <location>
        <begin position="284"/>
        <end position="311"/>
    </location>
</feature>
<accession>A0ABS9E197</accession>